<feature type="region of interest" description="Disordered" evidence="12">
    <location>
        <begin position="305"/>
        <end position="358"/>
    </location>
</feature>
<evidence type="ECO:0000256" key="7">
    <source>
        <dbReference type="ARBA" id="ARBA00023015"/>
    </source>
</evidence>
<comment type="caution">
    <text evidence="14">The sequence shown here is derived from an EMBL/GenBank/DDBJ whole genome shotgun (WGS) entry which is preliminary data.</text>
</comment>
<protein>
    <recommendedName>
        <fullName evidence="13">C2H2-type domain-containing protein</fullName>
    </recommendedName>
</protein>
<feature type="compositionally biased region" description="Low complexity" evidence="12">
    <location>
        <begin position="487"/>
        <end position="497"/>
    </location>
</feature>
<feature type="compositionally biased region" description="Polar residues" evidence="12">
    <location>
        <begin position="443"/>
        <end position="459"/>
    </location>
</feature>
<evidence type="ECO:0000259" key="13">
    <source>
        <dbReference type="PROSITE" id="PS50157"/>
    </source>
</evidence>
<dbReference type="PANTHER" id="PTHR24408">
    <property type="entry name" value="ZINC FINGER PROTEIN"/>
    <property type="match status" value="1"/>
</dbReference>
<dbReference type="PROSITE" id="PS00028">
    <property type="entry name" value="ZINC_FINGER_C2H2_1"/>
    <property type="match status" value="1"/>
</dbReference>
<keyword evidence="10" id="KW-0539">Nucleus</keyword>
<evidence type="ECO:0000256" key="11">
    <source>
        <dbReference type="PROSITE-ProRule" id="PRU00042"/>
    </source>
</evidence>
<reference evidence="14 15" key="1">
    <citation type="submission" date="2016-06" db="EMBL/GenBank/DDBJ databases">
        <title>Evolution of pathogenesis and genome organization in the Tremellales.</title>
        <authorList>
            <person name="Cuomo C."/>
            <person name="Litvintseva A."/>
            <person name="Heitman J."/>
            <person name="Chen Y."/>
            <person name="Sun S."/>
            <person name="Springer D."/>
            <person name="Dromer F."/>
            <person name="Young S."/>
            <person name="Zeng Q."/>
            <person name="Chapman S."/>
            <person name="Gujja S."/>
            <person name="Saif S."/>
            <person name="Birren B."/>
        </authorList>
    </citation>
    <scope>NUCLEOTIDE SEQUENCE [LARGE SCALE GENOMIC DNA]</scope>
    <source>
        <strain evidence="14 15">ATCC 28783</strain>
    </source>
</reference>
<dbReference type="InterPro" id="IPR036236">
    <property type="entry name" value="Znf_C2H2_sf"/>
</dbReference>
<dbReference type="InterPro" id="IPR013087">
    <property type="entry name" value="Znf_C2H2_type"/>
</dbReference>
<comment type="subcellular location">
    <subcellularLocation>
        <location evidence="1">Nucleus</location>
    </subcellularLocation>
</comment>
<dbReference type="FunFam" id="3.30.160.60:FF:000094">
    <property type="entry name" value="Zinc finger protein 605"/>
    <property type="match status" value="1"/>
</dbReference>
<evidence type="ECO:0000256" key="1">
    <source>
        <dbReference type="ARBA" id="ARBA00004123"/>
    </source>
</evidence>
<dbReference type="Gene3D" id="3.30.160.60">
    <property type="entry name" value="Classic Zinc Finger"/>
    <property type="match status" value="2"/>
</dbReference>
<evidence type="ECO:0000256" key="3">
    <source>
        <dbReference type="ARBA" id="ARBA00022723"/>
    </source>
</evidence>
<evidence type="ECO:0000256" key="2">
    <source>
        <dbReference type="ARBA" id="ARBA00006991"/>
    </source>
</evidence>
<keyword evidence="15" id="KW-1185">Reference proteome</keyword>
<proteinExistence type="inferred from homology"/>
<dbReference type="GO" id="GO:0043565">
    <property type="term" value="F:sequence-specific DNA binding"/>
    <property type="evidence" value="ECO:0007669"/>
    <property type="project" value="TreeGrafter"/>
</dbReference>
<keyword evidence="4" id="KW-0677">Repeat</keyword>
<dbReference type="STRING" id="5217.A0A4Q1BS57"/>
<comment type="similarity">
    <text evidence="2">Belongs to the krueppel C2H2-type zinc-finger protein family.</text>
</comment>
<dbReference type="PROSITE" id="PS50157">
    <property type="entry name" value="ZINC_FINGER_C2H2_2"/>
    <property type="match status" value="2"/>
</dbReference>
<evidence type="ECO:0000256" key="5">
    <source>
        <dbReference type="ARBA" id="ARBA00022771"/>
    </source>
</evidence>
<keyword evidence="8" id="KW-0238">DNA-binding</keyword>
<evidence type="ECO:0000256" key="6">
    <source>
        <dbReference type="ARBA" id="ARBA00022833"/>
    </source>
</evidence>
<evidence type="ECO:0000256" key="10">
    <source>
        <dbReference type="ARBA" id="ARBA00023242"/>
    </source>
</evidence>
<dbReference type="GO" id="GO:0000981">
    <property type="term" value="F:DNA-binding transcription factor activity, RNA polymerase II-specific"/>
    <property type="evidence" value="ECO:0007669"/>
    <property type="project" value="TreeGrafter"/>
</dbReference>
<dbReference type="InParanoid" id="A0A4Q1BS57"/>
<dbReference type="Pfam" id="PF00096">
    <property type="entry name" value="zf-C2H2"/>
    <property type="match status" value="2"/>
</dbReference>
<dbReference type="AlphaFoldDB" id="A0A4Q1BS57"/>
<dbReference type="PANTHER" id="PTHR24408:SF34">
    <property type="entry name" value="ZINC FINGER PROTEIN 672-RELATED"/>
    <property type="match status" value="1"/>
</dbReference>
<evidence type="ECO:0000313" key="14">
    <source>
        <dbReference type="EMBL" id="RXK40835.1"/>
    </source>
</evidence>
<dbReference type="GO" id="GO:0008270">
    <property type="term" value="F:zinc ion binding"/>
    <property type="evidence" value="ECO:0007669"/>
    <property type="project" value="UniProtKB-KW"/>
</dbReference>
<feature type="domain" description="C2H2-type" evidence="13">
    <location>
        <begin position="274"/>
        <end position="292"/>
    </location>
</feature>
<feature type="compositionally biased region" description="Basic and acidic residues" evidence="12">
    <location>
        <begin position="508"/>
        <end position="517"/>
    </location>
</feature>
<accession>A0A4Q1BS57</accession>
<dbReference type="VEuPathDB" id="FungiDB:TREMEDRAFT_61372"/>
<organism evidence="14 15">
    <name type="scientific">Tremella mesenterica</name>
    <name type="common">Jelly fungus</name>
    <dbReference type="NCBI Taxonomy" id="5217"/>
    <lineage>
        <taxon>Eukaryota</taxon>
        <taxon>Fungi</taxon>
        <taxon>Dikarya</taxon>
        <taxon>Basidiomycota</taxon>
        <taxon>Agaricomycotina</taxon>
        <taxon>Tremellomycetes</taxon>
        <taxon>Tremellales</taxon>
        <taxon>Tremellaceae</taxon>
        <taxon>Tremella</taxon>
    </lineage>
</organism>
<feature type="region of interest" description="Disordered" evidence="12">
    <location>
        <begin position="1"/>
        <end position="156"/>
    </location>
</feature>
<keyword evidence="3" id="KW-0479">Metal-binding</keyword>
<feature type="compositionally biased region" description="Polar residues" evidence="12">
    <location>
        <begin position="330"/>
        <end position="358"/>
    </location>
</feature>
<dbReference type="SMART" id="SM00355">
    <property type="entry name" value="ZnF_C2H2"/>
    <property type="match status" value="2"/>
</dbReference>
<dbReference type="Proteomes" id="UP000289152">
    <property type="component" value="Unassembled WGS sequence"/>
</dbReference>
<evidence type="ECO:0000256" key="12">
    <source>
        <dbReference type="SAM" id="MobiDB-lite"/>
    </source>
</evidence>
<evidence type="ECO:0000256" key="8">
    <source>
        <dbReference type="ARBA" id="ARBA00023125"/>
    </source>
</evidence>
<feature type="domain" description="C2H2-type" evidence="13">
    <location>
        <begin position="246"/>
        <end position="273"/>
    </location>
</feature>
<evidence type="ECO:0000256" key="4">
    <source>
        <dbReference type="ARBA" id="ARBA00022737"/>
    </source>
</evidence>
<dbReference type="GO" id="GO:0005634">
    <property type="term" value="C:nucleus"/>
    <property type="evidence" value="ECO:0007669"/>
    <property type="project" value="UniProtKB-SubCell"/>
</dbReference>
<keyword evidence="6" id="KW-0862">Zinc</keyword>
<dbReference type="FunFam" id="3.30.160.60:FF:000065">
    <property type="entry name" value="B-cell CLL/lymphoma 6, member B"/>
    <property type="match status" value="1"/>
</dbReference>
<keyword evidence="5 11" id="KW-0863">Zinc-finger</keyword>
<dbReference type="EMBL" id="SDIL01000014">
    <property type="protein sequence ID" value="RXK40835.1"/>
    <property type="molecule type" value="Genomic_DNA"/>
</dbReference>
<dbReference type="SUPFAM" id="SSF57667">
    <property type="entry name" value="beta-beta-alpha zinc fingers"/>
    <property type="match status" value="1"/>
</dbReference>
<feature type="compositionally biased region" description="Low complexity" evidence="12">
    <location>
        <begin position="103"/>
        <end position="140"/>
    </location>
</feature>
<evidence type="ECO:0000313" key="15">
    <source>
        <dbReference type="Proteomes" id="UP000289152"/>
    </source>
</evidence>
<feature type="region of interest" description="Disordered" evidence="12">
    <location>
        <begin position="418"/>
        <end position="517"/>
    </location>
</feature>
<feature type="compositionally biased region" description="Polar residues" evidence="12">
    <location>
        <begin position="77"/>
        <end position="87"/>
    </location>
</feature>
<feature type="compositionally biased region" description="Polar residues" evidence="12">
    <location>
        <begin position="418"/>
        <end position="433"/>
    </location>
</feature>
<evidence type="ECO:0000256" key="9">
    <source>
        <dbReference type="ARBA" id="ARBA00023163"/>
    </source>
</evidence>
<name>A0A4Q1BS57_TREME</name>
<keyword evidence="7" id="KW-0805">Transcription regulation</keyword>
<keyword evidence="9" id="KW-0804">Transcription</keyword>
<gene>
    <name evidence="14" type="ORF">M231_01894</name>
</gene>
<sequence>MHQSDPTPVGPPVGIGPVVHNPVHSQPQAGPYPSPTFFKQQVDHGIQYPYPVPTPSPSGAYRSYDNEGKISPVHSIQRPSLQPQQSHGGVMMHHLSPVPPSPSVGAGSSASFPPTGYHTTPSTYAPSTSSYPSYRSLPTYPIGPTSQSPRPGPYSIPNYYTNEVSGIQHSAEMPRSLSYPSNYSQPYGYHSSMSTPSLSNAFSLPPLARHNTLSHLGPGISDMDMNRGSGGGYSFHSRLPLVERPYKCDECVQSFNRNHDLKRHKRIHLAVKPFGCDKCGKTFSRKDALRRHWLVKGCRGDEGATAPINPIYPMSNPPAASSPSPPNHEPFTSSALSFSHPSAPPSLNTLPSRQASDQSQILVTPSDVNSHRDLLTPMDDPVVIISGSGRESESSELGTGYFDGVVGLKNDGTALMERSSSGTITQKNPPYSRSNRHHPYRRPSQQQGSSPNKRQSPTSLGPDGKPVFAIPFSPAQQNQYDGMIVNQGQGQAQGDGAQMERQGSGGTEGDHTTWQRW</sequence>
<dbReference type="OrthoDB" id="8922241at2759"/>